<dbReference type="Proteomes" id="UP001524502">
    <property type="component" value="Unassembled WGS sequence"/>
</dbReference>
<dbReference type="RefSeq" id="WP_256132946.1">
    <property type="nucleotide sequence ID" value="NZ_JANFXK010000016.1"/>
</dbReference>
<dbReference type="SUPFAM" id="SSF56214">
    <property type="entry name" value="4'-phosphopantetheinyl transferase"/>
    <property type="match status" value="2"/>
</dbReference>
<dbReference type="PANTHER" id="PTHR12215">
    <property type="entry name" value="PHOSPHOPANTETHEINE TRANSFERASE"/>
    <property type="match status" value="1"/>
</dbReference>
<dbReference type="Pfam" id="PF01648">
    <property type="entry name" value="ACPS"/>
    <property type="match status" value="1"/>
</dbReference>
<feature type="domain" description="4'-phosphopantetheinyl transferase" evidence="3">
    <location>
        <begin position="80"/>
        <end position="143"/>
    </location>
</feature>
<reference evidence="4 5" key="1">
    <citation type="submission" date="2022-06" db="EMBL/GenBank/DDBJ databases">
        <title>Isolation of gut microbiota from human fecal samples.</title>
        <authorList>
            <person name="Pamer E.G."/>
            <person name="Barat B."/>
            <person name="Waligurski E."/>
            <person name="Medina S."/>
            <person name="Paddock L."/>
            <person name="Mostad J."/>
        </authorList>
    </citation>
    <scope>NUCLEOTIDE SEQUENCE [LARGE SCALE GENOMIC DNA]</scope>
    <source>
        <strain evidence="4 5">SL.3.17</strain>
    </source>
</reference>
<sequence>MYVYIYEGYQGGRGGRQRTEALVRRAAKLYAAEERLNLGAFSDEILRAERGKPYFEEIPIEFSVSHTGSLWVCSMGAEAMGIDVQEIRGCRREKIADRYYTADEREYVRANGEAGFFQIWTRKEAYAKYTGDGFTESLRVFSTLAGKDVEFIDFDIGAGVKGSCCVREKCELWIRKIL</sequence>
<evidence type="ECO:0000313" key="4">
    <source>
        <dbReference type="EMBL" id="MCQ4637762.1"/>
    </source>
</evidence>
<gene>
    <name evidence="4" type="ORF">NE619_13590</name>
</gene>
<dbReference type="EMBL" id="JANFXK010000016">
    <property type="protein sequence ID" value="MCQ4637762.1"/>
    <property type="molecule type" value="Genomic_DNA"/>
</dbReference>
<evidence type="ECO:0000256" key="1">
    <source>
        <dbReference type="ARBA" id="ARBA00010990"/>
    </source>
</evidence>
<dbReference type="PANTHER" id="PTHR12215:SF10">
    <property type="entry name" value="L-AMINOADIPATE-SEMIALDEHYDE DEHYDROGENASE-PHOSPHOPANTETHEINYL TRANSFERASE"/>
    <property type="match status" value="1"/>
</dbReference>
<dbReference type="InterPro" id="IPR037143">
    <property type="entry name" value="4-PPantetheinyl_Trfase_dom_sf"/>
</dbReference>
<comment type="similarity">
    <text evidence="1">Belongs to the P-Pant transferase superfamily. Gsp/Sfp/HetI/AcpT family.</text>
</comment>
<name>A0ABT1RRD7_9FIRM</name>
<keyword evidence="5" id="KW-1185">Reference proteome</keyword>
<dbReference type="Gene3D" id="3.90.470.20">
    <property type="entry name" value="4'-phosphopantetheinyl transferase domain"/>
    <property type="match status" value="1"/>
</dbReference>
<evidence type="ECO:0000259" key="3">
    <source>
        <dbReference type="Pfam" id="PF01648"/>
    </source>
</evidence>
<keyword evidence="2 4" id="KW-0808">Transferase</keyword>
<dbReference type="GO" id="GO:0016740">
    <property type="term" value="F:transferase activity"/>
    <property type="evidence" value="ECO:0007669"/>
    <property type="project" value="UniProtKB-KW"/>
</dbReference>
<organism evidence="4 5">
    <name type="scientific">Anaerovorax odorimutans</name>
    <dbReference type="NCBI Taxonomy" id="109327"/>
    <lineage>
        <taxon>Bacteria</taxon>
        <taxon>Bacillati</taxon>
        <taxon>Bacillota</taxon>
        <taxon>Clostridia</taxon>
        <taxon>Peptostreptococcales</taxon>
        <taxon>Anaerovoracaceae</taxon>
        <taxon>Anaerovorax</taxon>
    </lineage>
</organism>
<dbReference type="InterPro" id="IPR008278">
    <property type="entry name" value="4-PPantetheinyl_Trfase_dom"/>
</dbReference>
<accession>A0ABT1RRD7</accession>
<evidence type="ECO:0000256" key="2">
    <source>
        <dbReference type="ARBA" id="ARBA00022679"/>
    </source>
</evidence>
<evidence type="ECO:0000313" key="5">
    <source>
        <dbReference type="Proteomes" id="UP001524502"/>
    </source>
</evidence>
<dbReference type="InterPro" id="IPR050559">
    <property type="entry name" value="P-Pant_transferase_sf"/>
</dbReference>
<comment type="caution">
    <text evidence="4">The sequence shown here is derived from an EMBL/GenBank/DDBJ whole genome shotgun (WGS) entry which is preliminary data.</text>
</comment>
<protein>
    <submittedName>
        <fullName evidence="4">4'-phosphopantetheinyl transferase superfamily protein</fullName>
    </submittedName>
</protein>
<proteinExistence type="inferred from homology"/>